<protein>
    <submittedName>
        <fullName evidence="9">ComG operon protein 2</fullName>
    </submittedName>
</protein>
<keyword evidence="3" id="KW-1003">Cell membrane</keyword>
<dbReference type="Gene3D" id="1.20.81.30">
    <property type="entry name" value="Type II secretion system (T2SS), domain F"/>
    <property type="match status" value="2"/>
</dbReference>
<keyword evidence="6 7" id="KW-0472">Membrane</keyword>
<evidence type="ECO:0000259" key="8">
    <source>
        <dbReference type="Pfam" id="PF00482"/>
    </source>
</evidence>
<comment type="subcellular location">
    <subcellularLocation>
        <location evidence="1">Cell membrane</location>
        <topology evidence="1">Multi-pass membrane protein</topology>
    </subcellularLocation>
</comment>
<evidence type="ECO:0000256" key="5">
    <source>
        <dbReference type="ARBA" id="ARBA00022989"/>
    </source>
</evidence>
<feature type="transmembrane region" description="Helical" evidence="7">
    <location>
        <begin position="114"/>
        <end position="137"/>
    </location>
</feature>
<feature type="domain" description="Type II secretion system protein GspF" evidence="8">
    <location>
        <begin position="211"/>
        <end position="336"/>
    </location>
</feature>
<comment type="similarity">
    <text evidence="2">Belongs to the GSP F family.</text>
</comment>
<dbReference type="AlphaFoldDB" id="A0A3F3GS81"/>
<dbReference type="InterPro" id="IPR042094">
    <property type="entry name" value="T2SS_GspF_sf"/>
</dbReference>
<organism evidence="9 10">
    <name type="scientific">Fructobacillus pseudoficulneus</name>
    <dbReference type="NCBI Taxonomy" id="220714"/>
    <lineage>
        <taxon>Bacteria</taxon>
        <taxon>Bacillati</taxon>
        <taxon>Bacillota</taxon>
        <taxon>Bacilli</taxon>
        <taxon>Lactobacillales</taxon>
        <taxon>Lactobacillaceae</taxon>
        <taxon>Fructobacillus</taxon>
    </lineage>
</organism>
<gene>
    <name evidence="9" type="primary">comGB</name>
    <name evidence="9" type="ORF">FPFC_013590</name>
</gene>
<dbReference type="Pfam" id="PF00482">
    <property type="entry name" value="T2SSF"/>
    <property type="match status" value="2"/>
</dbReference>
<evidence type="ECO:0000256" key="2">
    <source>
        <dbReference type="ARBA" id="ARBA00005745"/>
    </source>
</evidence>
<reference evidence="9 10" key="1">
    <citation type="journal article" date="2015" name="BMC Genomics">
        <title>Comparative genomics of Fructobacillus spp. and Leuconostoc spp. reveals niche-specific evolution of Fructobacillus spp.</title>
        <authorList>
            <person name="Endo A."/>
            <person name="Tanizawa Y."/>
            <person name="Tanaka N."/>
            <person name="Maeno S."/>
            <person name="Kumar H."/>
            <person name="Shiwa Y."/>
            <person name="Okada S."/>
            <person name="Yoshikawa H."/>
            <person name="Dicks L."/>
            <person name="Nakagawa J."/>
            <person name="Arita M."/>
        </authorList>
    </citation>
    <scope>NUCLEOTIDE SEQUENCE [LARGE SCALE GENOMIC DNA]</scope>
    <source>
        <strain evidence="9 10">DSM 15468</strain>
    </source>
</reference>
<sequence>MKKKRKQQLAQADQVLFLTELAELTASGYSLAFGIDVLVSTHPNWANRLKQCQQRLASGQGLSAALLPLLNASLGIYLDLGQNHGRFEQTLSAIAVNLGRVLTYKRKIKQILTYPLLLLVFLLALVFGMETVLYPIFTTLAGANGQSTAGKQNLALLYLHGLFACVVFVSLALVLLFVYLSRQSAIKRLRLLSRLPVIGSLTKRLLSYLLAENLGLLLAAGLTVPDVIKRFANLNQAGKEGGLAVALAQSAQQGLGQGESLTEWLGRQPFLQPTLAAYFNRGLPSQDLGAYLTFYAQGEYRQFERQMSSLLALVQPLFFGLIGLTIVLLYLAMLLPLYRNLGGIVS</sequence>
<feature type="domain" description="Type II secretion system protein GspF" evidence="8">
    <location>
        <begin position="17"/>
        <end position="135"/>
    </location>
</feature>
<evidence type="ECO:0000313" key="9">
    <source>
        <dbReference type="EMBL" id="GAP02476.1"/>
    </source>
</evidence>
<evidence type="ECO:0000313" key="10">
    <source>
        <dbReference type="Proteomes" id="UP000061227"/>
    </source>
</evidence>
<name>A0A3F3GS81_9LACO</name>
<evidence type="ECO:0000256" key="3">
    <source>
        <dbReference type="ARBA" id="ARBA00022475"/>
    </source>
</evidence>
<evidence type="ECO:0000256" key="7">
    <source>
        <dbReference type="SAM" id="Phobius"/>
    </source>
</evidence>
<keyword evidence="4 7" id="KW-0812">Transmembrane</keyword>
<dbReference type="STRING" id="220714.SAMN05660469_0431"/>
<dbReference type="RefSeq" id="WP_059376386.1">
    <property type="nucleotide sequence ID" value="NZ_DF968063.1"/>
</dbReference>
<feature type="transmembrane region" description="Helical" evidence="7">
    <location>
        <begin position="310"/>
        <end position="333"/>
    </location>
</feature>
<dbReference type="PANTHER" id="PTHR30012:SF0">
    <property type="entry name" value="TYPE II SECRETION SYSTEM PROTEIN F-RELATED"/>
    <property type="match status" value="1"/>
</dbReference>
<dbReference type="InterPro" id="IPR003004">
    <property type="entry name" value="GspF/PilC"/>
</dbReference>
<dbReference type="GO" id="GO:0005886">
    <property type="term" value="C:plasma membrane"/>
    <property type="evidence" value="ECO:0007669"/>
    <property type="project" value="UniProtKB-SubCell"/>
</dbReference>
<keyword evidence="5 7" id="KW-1133">Transmembrane helix</keyword>
<proteinExistence type="inferred from homology"/>
<evidence type="ECO:0000256" key="6">
    <source>
        <dbReference type="ARBA" id="ARBA00023136"/>
    </source>
</evidence>
<dbReference type="EMBL" id="DF968063">
    <property type="protein sequence ID" value="GAP02476.1"/>
    <property type="molecule type" value="Genomic_DNA"/>
</dbReference>
<feature type="transmembrane region" description="Helical" evidence="7">
    <location>
        <begin position="157"/>
        <end position="180"/>
    </location>
</feature>
<keyword evidence="10" id="KW-1185">Reference proteome</keyword>
<dbReference type="PRINTS" id="PR00812">
    <property type="entry name" value="BCTERIALGSPF"/>
</dbReference>
<accession>A0A3F3GS81</accession>
<dbReference type="Proteomes" id="UP000061227">
    <property type="component" value="Unassembled WGS sequence"/>
</dbReference>
<dbReference type="InterPro" id="IPR018076">
    <property type="entry name" value="T2SS_GspF_dom"/>
</dbReference>
<evidence type="ECO:0000256" key="4">
    <source>
        <dbReference type="ARBA" id="ARBA00022692"/>
    </source>
</evidence>
<dbReference type="PANTHER" id="PTHR30012">
    <property type="entry name" value="GENERAL SECRETION PATHWAY PROTEIN"/>
    <property type="match status" value="1"/>
</dbReference>
<evidence type="ECO:0000256" key="1">
    <source>
        <dbReference type="ARBA" id="ARBA00004651"/>
    </source>
</evidence>
<dbReference type="OrthoDB" id="2145980at2"/>